<keyword evidence="2" id="KW-1185">Reference proteome</keyword>
<organism evidence="1 2">
    <name type="scientific">Scutellospora calospora</name>
    <dbReference type="NCBI Taxonomy" id="85575"/>
    <lineage>
        <taxon>Eukaryota</taxon>
        <taxon>Fungi</taxon>
        <taxon>Fungi incertae sedis</taxon>
        <taxon>Mucoromycota</taxon>
        <taxon>Glomeromycotina</taxon>
        <taxon>Glomeromycetes</taxon>
        <taxon>Diversisporales</taxon>
        <taxon>Gigasporaceae</taxon>
        <taxon>Scutellospora</taxon>
    </lineage>
</organism>
<reference evidence="1" key="1">
    <citation type="submission" date="2021-06" db="EMBL/GenBank/DDBJ databases">
        <authorList>
            <person name="Kallberg Y."/>
            <person name="Tangrot J."/>
            <person name="Rosling A."/>
        </authorList>
    </citation>
    <scope>NUCLEOTIDE SEQUENCE</scope>
    <source>
        <strain evidence="1">AU212A</strain>
    </source>
</reference>
<dbReference type="EMBL" id="CAJVPM010001003">
    <property type="protein sequence ID" value="CAG8457255.1"/>
    <property type="molecule type" value="Genomic_DNA"/>
</dbReference>
<proteinExistence type="predicted"/>
<dbReference type="Proteomes" id="UP000789860">
    <property type="component" value="Unassembled WGS sequence"/>
</dbReference>
<sequence>MAQPPLQPYKLQPPKNLSSLHKTSADLGYPDFYPPKPGQDEDLMTAENVQKGFSGAFFVESESFSVQDMMIDEIRDPKGLENLGEFMTDIMRRKHEINTFEESSPYEVPNLVWMHADRRDEWLRWLAGNSPLKKLAESVPKGVDGITLLELVTQHRVPLARATWFTKIVGINIMNTPHNSTQEYTKTWSHTFHSFIQKQSREYDPDNILLAKWQFDDGLLDQRILRLTLDNLDQAEHLNTVIWLWFVQQFLDEFQRSRTLMRLLIEIILKKLQDTLFLATPDMFVFPVCWNTYKDLLRCVFVENNSVKTDVVIPKNMKRQMERYYELIRARNEVFDKEKPEMIGKRNAQELQQSRIIQILDKVGLHTDYNSIAAEYFRINSKFPMLEKEVSTHIYWLCYWAVTKHRAGDYRIYSVSTIIDTWKNAATKVEEKSQRQTTIQNSLMEFLDSYLLGCNGICEKDECEIIAGLFGELIRNGHFSHQRYLQRLIARGDVLPERVITEDTSDQDEYDSMVEKIKAKLPHMFSKTENEPDAPTVDDPVSDMPLALNFDNETIEFMRNVTKFCQIKVIQTWLLPQIKSFVQNTPIGLHNWRSPTQPGSSLLNARQFSTIVKVIELAKDYNSLLDLLLWVLENSMEKCLFQSIIDTLKRHEIVWDAMGKSEQVLDALMKKNEQLRDKREIEICIVKYLINFTHDSLNDKNEKLEQDLQSSTKAISRHHSRLDDYSSMKQLISSVKSLNIDLRLFQSDVEGYLYKMFESYINIIIQYCNDYADENYTEGRIVLSIFGDLFKEIVDVGTDGLNSVFKKWIKNLSRTDEDKIFGNENILLLFFFLTLVARHSVCMDIMVKHLCEKNLIRLTEKLSSQKQLDLTETIECKNLAKLLRLLILQDGDNPSINLPLSMMEIQVLKSHCEALSHNKDFIVIISTIFQKLAMIECLIDSKDPIVDILMQLRIDFSRVEWFRQLCIINAERVYDHFVKKNKGNSKEVEKRILDIIQTALGDDVNKLDVAKSTQMTSDYIRYLKVIFSNISLWNIQKSRIEFWLCMDQIMLIDSAILRSPSTSTIKAEDDITGELAKKESLKNVVIDWFWEEIILKGDVDCDFLSNMIRGIREDVSLELFEKGLQILSRCTELISGIEEIFRSLLFPLNVYKKINFCDALLNQINKIREFPYDLNSMRTQFENQDNVYVSSIISRVKLLVLGAHVLTSRVTEVVTETKRDSARRIMEYILIEGLFVTLVNLLCDQRIHFNGGGCTHFDLILDLVSFLLDEMGKNARAIIVAELKRYKFDNIPAIWGNRIKRVLPFIFVQETIGEGEKSHTIDPWKMIEGLGENDDLTSSPIDLSWYNSKVYPRPNKRLKRVDVNIVQQFN</sequence>
<evidence type="ECO:0000313" key="1">
    <source>
        <dbReference type="EMBL" id="CAG8457255.1"/>
    </source>
</evidence>
<accession>A0ACA9K7G3</accession>
<comment type="caution">
    <text evidence="1">The sequence shown here is derived from an EMBL/GenBank/DDBJ whole genome shotgun (WGS) entry which is preliminary data.</text>
</comment>
<protein>
    <submittedName>
        <fullName evidence="1">6479_t:CDS:1</fullName>
    </submittedName>
</protein>
<gene>
    <name evidence="1" type="ORF">SCALOS_LOCUS1456</name>
</gene>
<name>A0ACA9K7G3_9GLOM</name>
<evidence type="ECO:0000313" key="2">
    <source>
        <dbReference type="Proteomes" id="UP000789860"/>
    </source>
</evidence>